<dbReference type="Pfam" id="PF00512">
    <property type="entry name" value="HisKA"/>
    <property type="match status" value="1"/>
</dbReference>
<dbReference type="SMART" id="SM00448">
    <property type="entry name" value="REC"/>
    <property type="match status" value="1"/>
</dbReference>
<feature type="modified residue" description="4-aspartylphosphate" evidence="4">
    <location>
        <position position="729"/>
    </location>
</feature>
<evidence type="ECO:0000313" key="10">
    <source>
        <dbReference type="Proteomes" id="UP000298058"/>
    </source>
</evidence>
<dbReference type="InterPro" id="IPR008979">
    <property type="entry name" value="Galactose-bd-like_sf"/>
</dbReference>
<dbReference type="SUPFAM" id="SSF47384">
    <property type="entry name" value="Homodimeric domain of signal transducing histidine kinase"/>
    <property type="match status" value="1"/>
</dbReference>
<keyword evidence="5" id="KW-0175">Coiled coil</keyword>
<dbReference type="InterPro" id="IPR005467">
    <property type="entry name" value="His_kinase_dom"/>
</dbReference>
<dbReference type="Pfam" id="PF02518">
    <property type="entry name" value="HATPase_c"/>
    <property type="match status" value="1"/>
</dbReference>
<evidence type="ECO:0000313" key="9">
    <source>
        <dbReference type="EMBL" id="TGN19829.1"/>
    </source>
</evidence>
<dbReference type="Gene3D" id="1.10.287.130">
    <property type="match status" value="1"/>
</dbReference>
<keyword evidence="6" id="KW-1133">Transmembrane helix</keyword>
<feature type="domain" description="Histidine kinase" evidence="7">
    <location>
        <begin position="460"/>
        <end position="678"/>
    </location>
</feature>
<feature type="transmembrane region" description="Helical" evidence="6">
    <location>
        <begin position="307"/>
        <end position="330"/>
    </location>
</feature>
<feature type="transmembrane region" description="Helical" evidence="6">
    <location>
        <begin position="216"/>
        <end position="235"/>
    </location>
</feature>
<dbReference type="CDD" id="cd00082">
    <property type="entry name" value="HisKA"/>
    <property type="match status" value="1"/>
</dbReference>
<dbReference type="SUPFAM" id="SSF49785">
    <property type="entry name" value="Galactose-binding domain-like"/>
    <property type="match status" value="1"/>
</dbReference>
<dbReference type="Pfam" id="PF00072">
    <property type="entry name" value="Response_reg"/>
    <property type="match status" value="1"/>
</dbReference>
<comment type="caution">
    <text evidence="9">The sequence shown here is derived from an EMBL/GenBank/DDBJ whole genome shotgun (WGS) entry which is preliminary data.</text>
</comment>
<accession>A0A4R9M3G6</accession>
<dbReference type="InterPro" id="IPR036097">
    <property type="entry name" value="HisK_dim/P_sf"/>
</dbReference>
<evidence type="ECO:0000256" key="6">
    <source>
        <dbReference type="SAM" id="Phobius"/>
    </source>
</evidence>
<evidence type="ECO:0000256" key="2">
    <source>
        <dbReference type="ARBA" id="ARBA00012438"/>
    </source>
</evidence>
<dbReference type="InterPro" id="IPR004358">
    <property type="entry name" value="Sig_transdc_His_kin-like_C"/>
</dbReference>
<evidence type="ECO:0000256" key="5">
    <source>
        <dbReference type="SAM" id="Coils"/>
    </source>
</evidence>
<keyword evidence="6" id="KW-0472">Membrane</keyword>
<dbReference type="CDD" id="cd00156">
    <property type="entry name" value="REC"/>
    <property type="match status" value="1"/>
</dbReference>
<dbReference type="PROSITE" id="PS50109">
    <property type="entry name" value="HIS_KIN"/>
    <property type="match status" value="1"/>
</dbReference>
<dbReference type="InterPro" id="IPR003661">
    <property type="entry name" value="HisK_dim/P_dom"/>
</dbReference>
<dbReference type="EMBL" id="RQHW01000026">
    <property type="protein sequence ID" value="TGN19829.1"/>
    <property type="molecule type" value="Genomic_DNA"/>
</dbReference>
<feature type="coiled-coil region" evidence="5">
    <location>
        <begin position="419"/>
        <end position="453"/>
    </location>
</feature>
<reference evidence="9" key="1">
    <citation type="journal article" date="2019" name="PLoS Negl. Trop. Dis.">
        <title>Revisiting the worldwide diversity of Leptospira species in the environment.</title>
        <authorList>
            <person name="Vincent A.T."/>
            <person name="Schiettekatte O."/>
            <person name="Bourhy P."/>
            <person name="Veyrier F.J."/>
            <person name="Picardeau M."/>
        </authorList>
    </citation>
    <scope>NUCLEOTIDE SEQUENCE [LARGE SCALE GENOMIC DNA]</scope>
    <source>
        <strain evidence="9">201300427</strain>
    </source>
</reference>
<dbReference type="PANTHER" id="PTHR43547">
    <property type="entry name" value="TWO-COMPONENT HISTIDINE KINASE"/>
    <property type="match status" value="1"/>
</dbReference>
<dbReference type="EC" id="2.7.13.3" evidence="2"/>
<dbReference type="SMART" id="SM00387">
    <property type="entry name" value="HATPase_c"/>
    <property type="match status" value="1"/>
</dbReference>
<dbReference type="SUPFAM" id="SSF55874">
    <property type="entry name" value="ATPase domain of HSP90 chaperone/DNA topoisomerase II/histidine kinase"/>
    <property type="match status" value="1"/>
</dbReference>
<keyword evidence="6" id="KW-0812">Transmembrane</keyword>
<dbReference type="Proteomes" id="UP000298058">
    <property type="component" value="Unassembled WGS sequence"/>
</dbReference>
<feature type="domain" description="Response regulatory" evidence="8">
    <location>
        <begin position="680"/>
        <end position="801"/>
    </location>
</feature>
<feature type="transmembrane region" description="Helical" evidence="6">
    <location>
        <begin position="280"/>
        <end position="300"/>
    </location>
</feature>
<name>A0A4R9M3G6_9LEPT</name>
<dbReference type="InterPro" id="IPR011623">
    <property type="entry name" value="7TMR_DISM_rcpt_extracell_dom1"/>
</dbReference>
<feature type="transmembrane region" description="Helical" evidence="6">
    <location>
        <begin position="242"/>
        <end position="260"/>
    </location>
</feature>
<dbReference type="InterPro" id="IPR036890">
    <property type="entry name" value="HATPase_C_sf"/>
</dbReference>
<keyword evidence="3 4" id="KW-0597">Phosphoprotein</keyword>
<dbReference type="OrthoDB" id="9815750at2"/>
<dbReference type="PROSITE" id="PS50110">
    <property type="entry name" value="RESPONSE_REGULATORY"/>
    <property type="match status" value="1"/>
</dbReference>
<evidence type="ECO:0000256" key="3">
    <source>
        <dbReference type="ARBA" id="ARBA00022553"/>
    </source>
</evidence>
<dbReference type="SUPFAM" id="SSF52172">
    <property type="entry name" value="CheY-like"/>
    <property type="match status" value="1"/>
</dbReference>
<dbReference type="PANTHER" id="PTHR43547:SF2">
    <property type="entry name" value="HYBRID SIGNAL TRANSDUCTION HISTIDINE KINASE C"/>
    <property type="match status" value="1"/>
</dbReference>
<proteinExistence type="predicted"/>
<dbReference type="PRINTS" id="PR00344">
    <property type="entry name" value="BCTRLSENSOR"/>
</dbReference>
<feature type="transmembrane region" description="Helical" evidence="6">
    <location>
        <begin position="336"/>
        <end position="358"/>
    </location>
</feature>
<dbReference type="Gene3D" id="3.30.565.10">
    <property type="entry name" value="Histidine kinase-like ATPase, C-terminal domain"/>
    <property type="match status" value="1"/>
</dbReference>
<evidence type="ECO:0000256" key="4">
    <source>
        <dbReference type="PROSITE-ProRule" id="PRU00169"/>
    </source>
</evidence>
<comment type="catalytic activity">
    <reaction evidence="1">
        <text>ATP + protein L-histidine = ADP + protein N-phospho-L-histidine.</text>
        <dbReference type="EC" id="2.7.13.3"/>
    </reaction>
</comment>
<evidence type="ECO:0000259" key="7">
    <source>
        <dbReference type="PROSITE" id="PS50109"/>
    </source>
</evidence>
<organism evidence="9 10">
    <name type="scientific">Leptospira idonii</name>
    <dbReference type="NCBI Taxonomy" id="1193500"/>
    <lineage>
        <taxon>Bacteria</taxon>
        <taxon>Pseudomonadati</taxon>
        <taxon>Spirochaetota</taxon>
        <taxon>Spirochaetia</taxon>
        <taxon>Leptospirales</taxon>
        <taxon>Leptospiraceae</taxon>
        <taxon>Leptospira</taxon>
    </lineage>
</organism>
<dbReference type="InterPro" id="IPR001789">
    <property type="entry name" value="Sig_transdc_resp-reg_receiver"/>
</dbReference>
<dbReference type="PROSITE" id="PS51257">
    <property type="entry name" value="PROKAR_LIPOPROTEIN"/>
    <property type="match status" value="1"/>
</dbReference>
<evidence type="ECO:0000259" key="8">
    <source>
        <dbReference type="PROSITE" id="PS50110"/>
    </source>
</evidence>
<feature type="transmembrane region" description="Helical" evidence="6">
    <location>
        <begin position="365"/>
        <end position="385"/>
    </location>
</feature>
<evidence type="ECO:0000256" key="1">
    <source>
        <dbReference type="ARBA" id="ARBA00000085"/>
    </source>
</evidence>
<dbReference type="Pfam" id="PF07695">
    <property type="entry name" value="7TMR-DISM_7TM"/>
    <property type="match status" value="1"/>
</dbReference>
<sequence>MRFMNQRIRRYSRWKAIFNTDRFFLLFSVLFVVSCGYTETQPLAQKGFLDAENWNISKDRLELRGDWRFFWKQFLDPKEEDPSSVVFATSSNHWTKIVLDGENLPSFGWATYRLDLKLPDTKEDLALAVPVLHTAYRLYIDGELIHENGKVAEDPSLHKPSYHTHIFPLKRKNQIIQIQIHISNYTHRIAGMKELIRVGSISGMYQDASNTLVSDWFIIILLVILAVYHFGIYWLRKAEIASFYLGLLYLGIVMMLFTLTESRILFNAFSDEWCVPLIRFSKFWLPINLYTGGSVLYHLFLSRKLHWILNILIGYASIAAIITIFFPIAYTVGISHYLEMVSVFFMFIGVCFSLYAVATKQKNSVLYLFSFLAACGGATFDLLYFANYIPGLRPAGAYSLVPFLIPQTIILTRSIIHIFRREEDISRELIRSKEDLEEKVKERTSELEKANRWKANFVSLISHDLRSPLNGVNQILDVVRFNFESMPDMEKKRFLHLCKEGIQNSLRMLKQLLDVSRFDSEGIRLQQTQFSIQNLLSDVFHAIEPIAAVKDIQINFKLSHDVSLIADRALLEEVFKNLLTNSIKYSHPKSKIDVVQTVKGDWISVEVRDYGIGMDEEQISKVLGDAASKSHPGTHGELGTGLGLKLCQNILEAHFSKLRVKSELGAGSRFEVMLSNSTKSILLVDDSDSFRAELAEELRRNKWIVIEARNGEEALDHLSRILPAIIVTDKEMPIMDGVSFLHEWEGRKGSSKIPVILVSSAAPFSGGKKFLEEEGIAGYAEMYVSKLFRKEQLVELIESVLK</sequence>
<gene>
    <name evidence="9" type="ORF">EHS15_06930</name>
</gene>
<dbReference type="Gene3D" id="3.40.50.2300">
    <property type="match status" value="1"/>
</dbReference>
<keyword evidence="10" id="KW-1185">Reference proteome</keyword>
<dbReference type="InterPro" id="IPR003594">
    <property type="entry name" value="HATPase_dom"/>
</dbReference>
<dbReference type="AlphaFoldDB" id="A0A4R9M3G6"/>
<protein>
    <recommendedName>
        <fullName evidence="2">histidine kinase</fullName>
        <ecNumber evidence="2">2.7.13.3</ecNumber>
    </recommendedName>
</protein>
<dbReference type="GO" id="GO:0000155">
    <property type="term" value="F:phosphorelay sensor kinase activity"/>
    <property type="evidence" value="ECO:0007669"/>
    <property type="project" value="InterPro"/>
</dbReference>
<dbReference type="SMART" id="SM00388">
    <property type="entry name" value="HisKA"/>
    <property type="match status" value="1"/>
</dbReference>
<dbReference type="InterPro" id="IPR011006">
    <property type="entry name" value="CheY-like_superfamily"/>
</dbReference>